<gene>
    <name evidence="4" type="ORF">SYK_22910</name>
</gene>
<dbReference type="EC" id="2.7.7.65" evidence="1"/>
<dbReference type="NCBIfam" id="TIGR00254">
    <property type="entry name" value="GGDEF"/>
    <property type="match status" value="1"/>
</dbReference>
<keyword evidence="5" id="KW-1185">Reference proteome</keyword>
<dbReference type="EMBL" id="AP026709">
    <property type="protein sequence ID" value="BDQ37931.1"/>
    <property type="molecule type" value="Genomic_DNA"/>
</dbReference>
<dbReference type="SUPFAM" id="SSF55073">
    <property type="entry name" value="Nucleotide cyclase"/>
    <property type="match status" value="1"/>
</dbReference>
<dbReference type="PANTHER" id="PTHR45138:SF9">
    <property type="entry name" value="DIGUANYLATE CYCLASE DGCM-RELATED"/>
    <property type="match status" value="1"/>
</dbReference>
<dbReference type="InterPro" id="IPR029787">
    <property type="entry name" value="Nucleotide_cyclase"/>
</dbReference>
<dbReference type="CDD" id="cd01949">
    <property type="entry name" value="GGDEF"/>
    <property type="match status" value="1"/>
</dbReference>
<dbReference type="InterPro" id="IPR000160">
    <property type="entry name" value="GGDEF_dom"/>
</dbReference>
<name>A0ABM8B280_9BACT</name>
<sequence>MTKNPLCSADTGKIIDILKTAGIGDDPNWMAVILFVRNLLTKLSVFTDEKKAEIQREICAEILKKDFSDERYDIIVAMLDMYIMQNIGTQELEEALTKEKQSAALLLQEMNDIINSMQGVNKLHSDRLDSFQASATNAIQGGTNKTAILSRVRGMFQELITEFKDEARELNAKADHFERTANFDPLLTGLYNRRAMETFMNSAVKECCDTCTPLSLMLIDVDHFKRVNDTYGHQAGDDVLRALARILTAHALQYDGFAARYGGEELVIIMKDMDLNRAAIKSEAVRADVENYDFRIRTNGQLSEAPLQFTVSVGVAELQKGWNASSLVSAADSAMYKAKNSGRNKVCAASA</sequence>
<evidence type="ECO:0000259" key="3">
    <source>
        <dbReference type="PROSITE" id="PS50887"/>
    </source>
</evidence>
<accession>A0ABM8B280</accession>
<evidence type="ECO:0000256" key="1">
    <source>
        <dbReference type="ARBA" id="ARBA00012528"/>
    </source>
</evidence>
<reference evidence="4 5" key="1">
    <citation type="submission" date="2022-08" db="EMBL/GenBank/DDBJ databases">
        <title>Genome Sequence of the sulphate-reducing bacterium, Pseudodesulfovibrio sp. SYK.</title>
        <authorList>
            <person name="Kondo R."/>
            <person name="Kataoka T."/>
        </authorList>
    </citation>
    <scope>NUCLEOTIDE SEQUENCE [LARGE SCALE GENOMIC DNA]</scope>
    <source>
        <strain evidence="4 5">SYK</strain>
    </source>
</reference>
<evidence type="ECO:0000256" key="2">
    <source>
        <dbReference type="ARBA" id="ARBA00034247"/>
    </source>
</evidence>
<dbReference type="PROSITE" id="PS50887">
    <property type="entry name" value="GGDEF"/>
    <property type="match status" value="1"/>
</dbReference>
<feature type="domain" description="GGDEF" evidence="3">
    <location>
        <begin position="212"/>
        <end position="351"/>
    </location>
</feature>
<proteinExistence type="predicted"/>
<dbReference type="PANTHER" id="PTHR45138">
    <property type="entry name" value="REGULATORY COMPONENTS OF SENSORY TRANSDUCTION SYSTEM"/>
    <property type="match status" value="1"/>
</dbReference>
<comment type="catalytic activity">
    <reaction evidence="2">
        <text>2 GTP = 3',3'-c-di-GMP + 2 diphosphate</text>
        <dbReference type="Rhea" id="RHEA:24898"/>
        <dbReference type="ChEBI" id="CHEBI:33019"/>
        <dbReference type="ChEBI" id="CHEBI:37565"/>
        <dbReference type="ChEBI" id="CHEBI:58805"/>
        <dbReference type="EC" id="2.7.7.65"/>
    </reaction>
</comment>
<dbReference type="SMART" id="SM00267">
    <property type="entry name" value="GGDEF"/>
    <property type="match status" value="1"/>
</dbReference>
<protein>
    <recommendedName>
        <fullName evidence="1">diguanylate cyclase</fullName>
        <ecNumber evidence="1">2.7.7.65</ecNumber>
    </recommendedName>
</protein>
<dbReference type="InterPro" id="IPR043128">
    <property type="entry name" value="Rev_trsase/Diguanyl_cyclase"/>
</dbReference>
<dbReference type="Proteomes" id="UP001317742">
    <property type="component" value="Chromosome"/>
</dbReference>
<dbReference type="InterPro" id="IPR050469">
    <property type="entry name" value="Diguanylate_Cyclase"/>
</dbReference>
<dbReference type="Gene3D" id="3.30.70.270">
    <property type="match status" value="1"/>
</dbReference>
<evidence type="ECO:0000313" key="4">
    <source>
        <dbReference type="EMBL" id="BDQ37931.1"/>
    </source>
</evidence>
<dbReference type="Pfam" id="PF00990">
    <property type="entry name" value="GGDEF"/>
    <property type="match status" value="1"/>
</dbReference>
<evidence type="ECO:0000313" key="5">
    <source>
        <dbReference type="Proteomes" id="UP001317742"/>
    </source>
</evidence>
<dbReference type="RefSeq" id="WP_281760441.1">
    <property type="nucleotide sequence ID" value="NZ_AP026709.1"/>
</dbReference>
<organism evidence="4 5">
    <name type="scientific">Pseudodesulfovibrio nedwellii</name>
    <dbReference type="NCBI Taxonomy" id="2973072"/>
    <lineage>
        <taxon>Bacteria</taxon>
        <taxon>Pseudomonadati</taxon>
        <taxon>Thermodesulfobacteriota</taxon>
        <taxon>Desulfovibrionia</taxon>
        <taxon>Desulfovibrionales</taxon>
        <taxon>Desulfovibrionaceae</taxon>
    </lineage>
</organism>